<dbReference type="Gene3D" id="3.40.1390.30">
    <property type="entry name" value="NIF3 (NGG1p interacting factor 3)-like"/>
    <property type="match status" value="2"/>
</dbReference>
<proteinExistence type="inferred from homology"/>
<reference evidence="6" key="1">
    <citation type="journal article" date="2021" name="PeerJ">
        <title>Extensive microbial diversity within the chicken gut microbiome revealed by metagenomics and culture.</title>
        <authorList>
            <person name="Gilroy R."/>
            <person name="Ravi A."/>
            <person name="Getino M."/>
            <person name="Pursley I."/>
            <person name="Horton D.L."/>
            <person name="Alikhan N.F."/>
            <person name="Baker D."/>
            <person name="Gharbi K."/>
            <person name="Hall N."/>
            <person name="Watson M."/>
            <person name="Adriaenssens E.M."/>
            <person name="Foster-Nyarko E."/>
            <person name="Jarju S."/>
            <person name="Secka A."/>
            <person name="Antonio M."/>
            <person name="Oren A."/>
            <person name="Chaudhuri R.R."/>
            <person name="La Ragione R."/>
            <person name="Hildebrand F."/>
            <person name="Pallen M.J."/>
        </authorList>
    </citation>
    <scope>NUCLEOTIDE SEQUENCE</scope>
    <source>
        <strain evidence="6">Gambia16-930</strain>
    </source>
</reference>
<evidence type="ECO:0000313" key="6">
    <source>
        <dbReference type="EMBL" id="HIW87116.1"/>
    </source>
</evidence>
<feature type="binding site" evidence="5">
    <location>
        <position position="65"/>
    </location>
    <ligand>
        <name>a divalent metal cation</name>
        <dbReference type="ChEBI" id="CHEBI:60240"/>
        <label>1</label>
    </ligand>
</feature>
<dbReference type="AlphaFoldDB" id="A0A9D1RIC4"/>
<dbReference type="PANTHER" id="PTHR13799:SF14">
    <property type="entry name" value="GTP CYCLOHYDROLASE 1 TYPE 2 HOMOLOG"/>
    <property type="match status" value="1"/>
</dbReference>
<dbReference type="PANTHER" id="PTHR13799">
    <property type="entry name" value="NGG1 INTERACTING FACTOR 3"/>
    <property type="match status" value="1"/>
</dbReference>
<dbReference type="InterPro" id="IPR036069">
    <property type="entry name" value="DUF34/NIF3_sf"/>
</dbReference>
<feature type="binding site" evidence="5">
    <location>
        <position position="104"/>
    </location>
    <ligand>
        <name>a divalent metal cation</name>
        <dbReference type="ChEBI" id="CHEBI:60240"/>
        <label>1</label>
    </ligand>
</feature>
<comment type="caution">
    <text evidence="6">The sequence shown here is derived from an EMBL/GenBank/DDBJ whole genome shotgun (WGS) entry which is preliminary data.</text>
</comment>
<evidence type="ECO:0000256" key="4">
    <source>
        <dbReference type="ARBA" id="ARBA00022723"/>
    </source>
</evidence>
<feature type="binding site" evidence="5">
    <location>
        <position position="229"/>
    </location>
    <ligand>
        <name>a divalent metal cation</name>
        <dbReference type="ChEBI" id="CHEBI:60240"/>
        <label>1</label>
    </ligand>
</feature>
<comment type="similarity">
    <text evidence="1">Belongs to the GTP cyclohydrolase I type 2/NIF3 family.</text>
</comment>
<dbReference type="Pfam" id="PF01784">
    <property type="entry name" value="DUF34_NIF3"/>
    <property type="match status" value="1"/>
</dbReference>
<sequence>MIKTADIIHYLNEQIPETWQEDYDNSGLLCGNTEECCNGIFLCLDIDINNLKKAKNLGCNLIISHHPLVFKSIKRFLPKDNPTEALLYAIENNMTIYSMHTNLDAAQTGLNTMLAQIIGLQDFTSFDKNAGEKGFFGIGGTGILPKKMNYSSFLLDIKTKLNIHNIRYVPGKEKILQSVALCTGSGGELLEKAIEAGADCYLTSDIKYHTFLEADGRILLADIGHFESESIAKKCLANLISKKFCNFVPLFCDDSPNKIKNI</sequence>
<dbReference type="SUPFAM" id="SSF102705">
    <property type="entry name" value="NIF3 (NGG1p interacting factor 3)-like"/>
    <property type="match status" value="1"/>
</dbReference>
<evidence type="ECO:0000256" key="5">
    <source>
        <dbReference type="PIRSR" id="PIRSR602678-1"/>
    </source>
</evidence>
<reference evidence="6" key="2">
    <citation type="submission" date="2021-04" db="EMBL/GenBank/DDBJ databases">
        <authorList>
            <person name="Gilroy R."/>
        </authorList>
    </citation>
    <scope>NUCLEOTIDE SEQUENCE</scope>
    <source>
        <strain evidence="6">Gambia16-930</strain>
    </source>
</reference>
<dbReference type="GO" id="GO:0046872">
    <property type="term" value="F:metal ion binding"/>
    <property type="evidence" value="ECO:0007669"/>
    <property type="project" value="UniProtKB-KW"/>
</dbReference>
<evidence type="ECO:0000256" key="1">
    <source>
        <dbReference type="ARBA" id="ARBA00006964"/>
    </source>
</evidence>
<feature type="binding site" evidence="5">
    <location>
        <position position="66"/>
    </location>
    <ligand>
        <name>a divalent metal cation</name>
        <dbReference type="ChEBI" id="CHEBI:60240"/>
        <label>1</label>
    </ligand>
</feature>
<organism evidence="6 7">
    <name type="scientific">Candidatus Onthomorpha intestinigallinarum</name>
    <dbReference type="NCBI Taxonomy" id="2840880"/>
    <lineage>
        <taxon>Bacteria</taxon>
        <taxon>Pseudomonadati</taxon>
        <taxon>Bacteroidota</taxon>
        <taxon>Bacteroidia</taxon>
        <taxon>Bacteroidales</taxon>
        <taxon>Candidatus Onthomorpha</taxon>
    </lineage>
</organism>
<dbReference type="Proteomes" id="UP000824267">
    <property type="component" value="Unassembled WGS sequence"/>
</dbReference>
<protein>
    <recommendedName>
        <fullName evidence="3">GTP cyclohydrolase 1 type 2 homolog</fullName>
    </recommendedName>
</protein>
<comment type="subunit">
    <text evidence="2">Homohexamer.</text>
</comment>
<feature type="binding site" evidence="5">
    <location>
        <position position="225"/>
    </location>
    <ligand>
        <name>a divalent metal cation</name>
        <dbReference type="ChEBI" id="CHEBI:60240"/>
        <label>1</label>
    </ligand>
</feature>
<dbReference type="GO" id="GO:0005737">
    <property type="term" value="C:cytoplasm"/>
    <property type="evidence" value="ECO:0007669"/>
    <property type="project" value="TreeGrafter"/>
</dbReference>
<evidence type="ECO:0000256" key="3">
    <source>
        <dbReference type="ARBA" id="ARBA00022112"/>
    </source>
</evidence>
<dbReference type="NCBIfam" id="TIGR00486">
    <property type="entry name" value="YbgI_SA1388"/>
    <property type="match status" value="1"/>
</dbReference>
<dbReference type="EMBL" id="DXGG01000081">
    <property type="protein sequence ID" value="HIW87116.1"/>
    <property type="molecule type" value="Genomic_DNA"/>
</dbReference>
<evidence type="ECO:0000256" key="2">
    <source>
        <dbReference type="ARBA" id="ARBA00011643"/>
    </source>
</evidence>
<evidence type="ECO:0000313" key="7">
    <source>
        <dbReference type="Proteomes" id="UP000824267"/>
    </source>
</evidence>
<keyword evidence="4 5" id="KW-0479">Metal-binding</keyword>
<name>A0A9D1RIC4_9BACT</name>
<gene>
    <name evidence="6" type="ORF">IAC47_02450</name>
</gene>
<dbReference type="InterPro" id="IPR002678">
    <property type="entry name" value="DUF34/NIF3"/>
</dbReference>
<accession>A0A9D1RIC4</accession>
<dbReference type="FunFam" id="3.40.1390.30:FF:000001">
    <property type="entry name" value="GTP cyclohydrolase 1 type 2"/>
    <property type="match status" value="1"/>
</dbReference>